<dbReference type="GO" id="GO:0006508">
    <property type="term" value="P:proteolysis"/>
    <property type="evidence" value="ECO:0007669"/>
    <property type="project" value="UniProtKB-KW"/>
</dbReference>
<dbReference type="KEGG" id="vna:PN96_04460"/>
<organism evidence="8 9">
    <name type="scientific">Vibrio natriegens NBRC 15636 = ATCC 14048 = DSM 759</name>
    <dbReference type="NCBI Taxonomy" id="1219067"/>
    <lineage>
        <taxon>Bacteria</taxon>
        <taxon>Pseudomonadati</taxon>
        <taxon>Pseudomonadota</taxon>
        <taxon>Gammaproteobacteria</taxon>
        <taxon>Vibrionales</taxon>
        <taxon>Vibrionaceae</taxon>
        <taxon>Vibrio</taxon>
    </lineage>
</organism>
<feature type="compositionally biased region" description="Basic and acidic residues" evidence="5">
    <location>
        <begin position="169"/>
        <end position="180"/>
    </location>
</feature>
<dbReference type="Proteomes" id="UP000092741">
    <property type="component" value="Chromosome 1"/>
</dbReference>
<evidence type="ECO:0000259" key="6">
    <source>
        <dbReference type="Pfam" id="PF04586"/>
    </source>
</evidence>
<comment type="subcellular location">
    <subcellularLocation>
        <location evidence="1">Virion</location>
    </subcellularLocation>
</comment>
<evidence type="ECO:0000313" key="8">
    <source>
        <dbReference type="EMBL" id="ANQ12867.1"/>
    </source>
</evidence>
<dbReference type="Gene3D" id="3.30.2400.10">
    <property type="entry name" value="Major capsid protein gp5"/>
    <property type="match status" value="1"/>
</dbReference>
<dbReference type="InterPro" id="IPR024455">
    <property type="entry name" value="Phage_capsid"/>
</dbReference>
<keyword evidence="9" id="KW-1185">Reference proteome</keyword>
<evidence type="ECO:0000313" key="9">
    <source>
        <dbReference type="Proteomes" id="UP000092741"/>
    </source>
</evidence>
<keyword evidence="4" id="KW-0378">Hydrolase</keyword>
<feature type="domain" description="Phage capsid-like C-terminal" evidence="7">
    <location>
        <begin position="346"/>
        <end position="603"/>
    </location>
</feature>
<keyword evidence="2" id="KW-1188">Viral release from host cell</keyword>
<evidence type="ECO:0000256" key="5">
    <source>
        <dbReference type="SAM" id="MobiDB-lite"/>
    </source>
</evidence>
<protein>
    <submittedName>
        <fullName evidence="8">Major capsid protein</fullName>
    </submittedName>
</protein>
<keyword evidence="3" id="KW-0645">Protease</keyword>
<dbReference type="AlphaFoldDB" id="A0AAN0Y2J3"/>
<dbReference type="Pfam" id="PF04586">
    <property type="entry name" value="Peptidase_S78"/>
    <property type="match status" value="1"/>
</dbReference>
<dbReference type="EMBL" id="CP016345">
    <property type="protein sequence ID" value="ANQ12867.1"/>
    <property type="molecule type" value="Genomic_DNA"/>
</dbReference>
<feature type="domain" description="Prohead serine protease" evidence="6">
    <location>
        <begin position="70"/>
        <end position="163"/>
    </location>
</feature>
<name>A0AAN0Y2J3_VIBNA</name>
<feature type="compositionally biased region" description="Polar residues" evidence="5">
    <location>
        <begin position="183"/>
        <end position="200"/>
    </location>
</feature>
<gene>
    <name evidence="8" type="ORF">BA890_08830</name>
</gene>
<proteinExistence type="predicted"/>
<evidence type="ECO:0000259" key="7">
    <source>
        <dbReference type="Pfam" id="PF05065"/>
    </source>
</evidence>
<dbReference type="GeneID" id="70912030"/>
<accession>A0AAN0Y2J3</accession>
<dbReference type="GO" id="GO:0008233">
    <property type="term" value="F:peptidase activity"/>
    <property type="evidence" value="ECO:0007669"/>
    <property type="project" value="UniProtKB-KW"/>
</dbReference>
<evidence type="ECO:0000256" key="1">
    <source>
        <dbReference type="ARBA" id="ARBA00004328"/>
    </source>
</evidence>
<evidence type="ECO:0000256" key="4">
    <source>
        <dbReference type="ARBA" id="ARBA00022801"/>
    </source>
</evidence>
<feature type="region of interest" description="Disordered" evidence="5">
    <location>
        <begin position="162"/>
        <end position="217"/>
    </location>
</feature>
<dbReference type="SUPFAM" id="SSF56563">
    <property type="entry name" value="Major capsid protein gp5"/>
    <property type="match status" value="1"/>
</dbReference>
<evidence type="ECO:0000256" key="2">
    <source>
        <dbReference type="ARBA" id="ARBA00022612"/>
    </source>
</evidence>
<dbReference type="Pfam" id="PF05065">
    <property type="entry name" value="Phage_capsid"/>
    <property type="match status" value="1"/>
</dbReference>
<dbReference type="NCBIfam" id="TIGR01554">
    <property type="entry name" value="major_cap_HK97"/>
    <property type="match status" value="1"/>
</dbReference>
<dbReference type="RefSeq" id="WP_020335473.1">
    <property type="nucleotide sequence ID" value="NZ_ATFJ01000037.1"/>
</dbReference>
<evidence type="ECO:0000256" key="3">
    <source>
        <dbReference type="ARBA" id="ARBA00022670"/>
    </source>
</evidence>
<dbReference type="InterPro" id="IPR054613">
    <property type="entry name" value="Peptidase_S78_dom"/>
</dbReference>
<reference evidence="8 9" key="1">
    <citation type="submission" date="2016-07" db="EMBL/GenBank/DDBJ databases">
        <title>Developing Vibrio natriegens as a novel, fast-growing host for biotechnology.</title>
        <authorList>
            <person name="Weinstock M.T."/>
            <person name="Hesek E.D."/>
            <person name="Wilson C.M."/>
            <person name="Gibson D.G."/>
        </authorList>
    </citation>
    <scope>NUCLEOTIDE SEQUENCE [LARGE SCALE GENOMIC DNA]</scope>
    <source>
        <strain evidence="8 9">ATCC 14048</strain>
    </source>
</reference>
<sequence length="607" mass="65385">MPSPKPHEIKIGESFERSMIIDASRGIDEEKRTVDVSFSSEIEVPRWFGTEVLDHSPGAVRLERLNDGGAVLMDHNRSDQVGVVEVASIDADRKGRATLRFGRSERATDIFNDIVDGIRKKVSVHYKIFAYERREGENGQPDTIKVTDWEPTEISIVAVPADASVGVGRSDEPSTKKEADMPASTNEQVEQQRDGGQQTIPAPAAPTITNEQVRSDERKRIAEISRAAENAPWDLSALRDDAIENGMSIEQFRAAAFEQASAQPKPAAARMSDEMMQRENREYSLVRALNAQMSGDWSEAGFEREMSQELRSQGGSVVGGGLIVPVSIFSSQRADTANNSGLIGTQHMANQFIDIMRANTLLGKLGARFLPGLNGNVSMPKKTASATFGWLAEKENATESDVTTGNVTLSGKHVGGIVPLTFELMRQSSPAIEQIVREDMLTGMALAIDLAGFSGTGFNNQPLGILNTAGVQTVDIADNVNLIPTFSEVVKMEGVLDDANALMGSLAYAFRPTVYSALKTAKKDAGSGRFVVEGGECNGYKAHSSTQMPAGGSLFGNFSDVMIGTWGMVELIPTRNSQTGGLDIGCHQMADVAVRNPQSFVKGVPAA</sequence>
<dbReference type="InterPro" id="IPR054612">
    <property type="entry name" value="Phage_capsid-like_C"/>
</dbReference>